<dbReference type="InterPro" id="IPR007685">
    <property type="entry name" value="RelA_SpoT"/>
</dbReference>
<dbReference type="SMART" id="SM00954">
    <property type="entry name" value="RelA_SpoT"/>
    <property type="match status" value="1"/>
</dbReference>
<dbReference type="KEGG" id="maur:BOH66_15330"/>
<gene>
    <name evidence="2" type="ORF">BOH66_15330</name>
</gene>
<evidence type="ECO:0000259" key="1">
    <source>
        <dbReference type="SMART" id="SM00954"/>
    </source>
</evidence>
<dbReference type="RefSeq" id="WP_076691825.1">
    <property type="nucleotide sequence ID" value="NZ_CP018762.1"/>
</dbReference>
<dbReference type="OrthoDB" id="9801824at2"/>
<feature type="domain" description="RelA/SpoT" evidence="1">
    <location>
        <begin position="42"/>
        <end position="161"/>
    </location>
</feature>
<evidence type="ECO:0000313" key="3">
    <source>
        <dbReference type="Proteomes" id="UP000187185"/>
    </source>
</evidence>
<reference evidence="2 3" key="1">
    <citation type="submission" date="2016-12" db="EMBL/GenBank/DDBJ databases">
        <title>Complete genome sequence of Microbacterium aurum KACC 15219.</title>
        <authorList>
            <person name="Jung Y."/>
            <person name="Shin J.-H."/>
            <person name="Lee Y.-J."/>
            <person name="Yi H."/>
            <person name="Bahn Y.-S."/>
            <person name="Kim J.F."/>
            <person name="Lee D.-W."/>
        </authorList>
    </citation>
    <scope>NUCLEOTIDE SEQUENCE [LARGE SCALE GENOMIC DNA]</scope>
    <source>
        <strain evidence="2 3">KACC 15219</strain>
    </source>
</reference>
<protein>
    <recommendedName>
        <fullName evidence="1">RelA/SpoT domain-containing protein</fullName>
    </recommendedName>
</protein>
<evidence type="ECO:0000313" key="2">
    <source>
        <dbReference type="EMBL" id="APZ35458.1"/>
    </source>
</evidence>
<dbReference type="InterPro" id="IPR043519">
    <property type="entry name" value="NT_sf"/>
</dbReference>
<proteinExistence type="predicted"/>
<sequence>MIPAKVTIWRANLEQDLDTLREVIEPKLRAALQGLNVEGITFRKKQAKSIHQKLQTGKISSADGIRDLLGFTVVVLYRHEIPAAIELLKSSELNVDDPGPIEVSPSDFRYHEPKIFVRPPSGYLERHPLLVQECEVQFTTVLQHALDVATHDFDYKGRNYSWSNFRLVAQLRGILEMIDRTIDDIDSVALPDDRTVATPQPMIEAGSVLEVLENHFESRLPEDRRRLADTIHGWLRAGGLSSDDLNDALTTNPDLVGANSLDPTSAVLGVILRRAPHMVQSYSGRFFISDELRTLCTEADGVPPERLVEGI</sequence>
<dbReference type="Proteomes" id="UP000187185">
    <property type="component" value="Chromosome"/>
</dbReference>
<name>A0A1P8UBG5_9MICO</name>
<dbReference type="EMBL" id="CP018762">
    <property type="protein sequence ID" value="APZ35458.1"/>
    <property type="molecule type" value="Genomic_DNA"/>
</dbReference>
<dbReference type="Gene3D" id="3.30.460.10">
    <property type="entry name" value="Beta Polymerase, domain 2"/>
    <property type="match status" value="1"/>
</dbReference>
<dbReference type="AlphaFoldDB" id="A0A1P8UBG5"/>
<dbReference type="GO" id="GO:0015969">
    <property type="term" value="P:guanosine tetraphosphate metabolic process"/>
    <property type="evidence" value="ECO:0007669"/>
    <property type="project" value="InterPro"/>
</dbReference>
<dbReference type="SUPFAM" id="SSF81301">
    <property type="entry name" value="Nucleotidyltransferase"/>
    <property type="match status" value="1"/>
</dbReference>
<dbReference type="STRING" id="36805.BOH66_15330"/>
<organism evidence="2 3">
    <name type="scientific">Microbacterium aurum</name>
    <dbReference type="NCBI Taxonomy" id="36805"/>
    <lineage>
        <taxon>Bacteria</taxon>
        <taxon>Bacillati</taxon>
        <taxon>Actinomycetota</taxon>
        <taxon>Actinomycetes</taxon>
        <taxon>Micrococcales</taxon>
        <taxon>Microbacteriaceae</taxon>
        <taxon>Microbacterium</taxon>
    </lineage>
</organism>
<keyword evidence="3" id="KW-1185">Reference proteome</keyword>
<accession>A0A1P8UBG5</accession>